<name>A0AAX6EIL9_IRIPA</name>
<dbReference type="Proteomes" id="UP001140949">
    <property type="component" value="Unassembled WGS sequence"/>
</dbReference>
<feature type="region of interest" description="Disordered" evidence="1">
    <location>
        <begin position="56"/>
        <end position="83"/>
    </location>
</feature>
<evidence type="ECO:0000313" key="3">
    <source>
        <dbReference type="Proteomes" id="UP001140949"/>
    </source>
</evidence>
<sequence length="144" mass="16265">MCYFQLDSISPRLCRRGIEVNGPSDGGFSSKVRNLIRCRMEMGSWVASKDWEILSMGSTGGSGDPLKPTGTSTPPLDPRRSPSPMEWVTSYRTSINTRGSVDSISWRGAKERHANFIMPWKYFSSLHDLWRVYSLYQEIACMGC</sequence>
<protein>
    <submittedName>
        <fullName evidence="2">Dual specificity protein kinase YAK1</fullName>
    </submittedName>
</protein>
<evidence type="ECO:0000313" key="2">
    <source>
        <dbReference type="EMBL" id="KAJ6803801.1"/>
    </source>
</evidence>
<keyword evidence="2" id="KW-0808">Transferase</keyword>
<gene>
    <name evidence="2" type="ORF">M6B38_189750</name>
</gene>
<reference evidence="2" key="2">
    <citation type="submission" date="2023-04" db="EMBL/GenBank/DDBJ databases">
        <authorList>
            <person name="Bruccoleri R.E."/>
            <person name="Oakeley E.J."/>
            <person name="Faust A.-M."/>
            <person name="Dessus-Babus S."/>
            <person name="Altorfer M."/>
            <person name="Burckhardt D."/>
            <person name="Oertli M."/>
            <person name="Naumann U."/>
            <person name="Petersen F."/>
            <person name="Wong J."/>
        </authorList>
    </citation>
    <scope>NUCLEOTIDE SEQUENCE</scope>
    <source>
        <strain evidence="2">GSM-AAB239-AS_SAM_17_03QT</strain>
        <tissue evidence="2">Leaf</tissue>
    </source>
</reference>
<evidence type="ECO:0000256" key="1">
    <source>
        <dbReference type="SAM" id="MobiDB-lite"/>
    </source>
</evidence>
<proteinExistence type="predicted"/>
<keyword evidence="2" id="KW-0418">Kinase</keyword>
<keyword evidence="3" id="KW-1185">Reference proteome</keyword>
<dbReference type="AlphaFoldDB" id="A0AAX6EIL9"/>
<dbReference type="EMBL" id="JANAVB010036279">
    <property type="protein sequence ID" value="KAJ6803801.1"/>
    <property type="molecule type" value="Genomic_DNA"/>
</dbReference>
<organism evidence="2 3">
    <name type="scientific">Iris pallida</name>
    <name type="common">Sweet iris</name>
    <dbReference type="NCBI Taxonomy" id="29817"/>
    <lineage>
        <taxon>Eukaryota</taxon>
        <taxon>Viridiplantae</taxon>
        <taxon>Streptophyta</taxon>
        <taxon>Embryophyta</taxon>
        <taxon>Tracheophyta</taxon>
        <taxon>Spermatophyta</taxon>
        <taxon>Magnoliopsida</taxon>
        <taxon>Liliopsida</taxon>
        <taxon>Asparagales</taxon>
        <taxon>Iridaceae</taxon>
        <taxon>Iridoideae</taxon>
        <taxon>Irideae</taxon>
        <taxon>Iris</taxon>
    </lineage>
</organism>
<accession>A0AAX6EIL9</accession>
<dbReference type="GO" id="GO:0016301">
    <property type="term" value="F:kinase activity"/>
    <property type="evidence" value="ECO:0007669"/>
    <property type="project" value="UniProtKB-KW"/>
</dbReference>
<reference evidence="2" key="1">
    <citation type="journal article" date="2023" name="GigaByte">
        <title>Genome assembly of the bearded iris, Iris pallida Lam.</title>
        <authorList>
            <person name="Bruccoleri R.E."/>
            <person name="Oakeley E.J."/>
            <person name="Faust A.M.E."/>
            <person name="Altorfer M."/>
            <person name="Dessus-Babus S."/>
            <person name="Burckhardt D."/>
            <person name="Oertli M."/>
            <person name="Naumann U."/>
            <person name="Petersen F."/>
            <person name="Wong J."/>
        </authorList>
    </citation>
    <scope>NUCLEOTIDE SEQUENCE</scope>
    <source>
        <strain evidence="2">GSM-AAB239-AS_SAM_17_03QT</strain>
    </source>
</reference>
<comment type="caution">
    <text evidence="2">The sequence shown here is derived from an EMBL/GenBank/DDBJ whole genome shotgun (WGS) entry which is preliminary data.</text>
</comment>